<dbReference type="RefSeq" id="WP_379086329.1">
    <property type="nucleotide sequence ID" value="NZ_JBHTJO010000001.1"/>
</dbReference>
<dbReference type="Proteomes" id="UP001597102">
    <property type="component" value="Unassembled WGS sequence"/>
</dbReference>
<keyword evidence="3" id="KW-1185">Reference proteome</keyword>
<name>A0ABW3J8F5_9HYPH</name>
<evidence type="ECO:0000256" key="1">
    <source>
        <dbReference type="SAM" id="SignalP"/>
    </source>
</evidence>
<evidence type="ECO:0000313" key="3">
    <source>
        <dbReference type="Proteomes" id="UP001597102"/>
    </source>
</evidence>
<keyword evidence="1" id="KW-0732">Signal</keyword>
<comment type="caution">
    <text evidence="2">The sequence shown here is derived from an EMBL/GenBank/DDBJ whole genome shotgun (WGS) entry which is preliminary data.</text>
</comment>
<sequence>MSWFAFRVFGLGRGCVATLVLACISIATTSAARADCENPQVWRTYHNDRFGTEVMLPVDCLEIQPPPANGDGQTFVAPNGVASVSVFGSHNSTGSKLGAIRQSMLAAPAYGEVTYSPSGSNWFVLSGYRDNAIYYDKYILSHDGQILNGMLVTYSPAVKEMFEPIVERMENTFKAGVGIGTP</sequence>
<protein>
    <submittedName>
        <fullName evidence="2">Uncharacterized protein</fullName>
    </submittedName>
</protein>
<proteinExistence type="predicted"/>
<accession>A0ABW3J8F5</accession>
<feature type="chain" id="PRO_5045850938" evidence="1">
    <location>
        <begin position="35"/>
        <end position="182"/>
    </location>
</feature>
<gene>
    <name evidence="2" type="ORF">ACFQ2F_04515</name>
</gene>
<evidence type="ECO:0000313" key="2">
    <source>
        <dbReference type="EMBL" id="MFD0986354.1"/>
    </source>
</evidence>
<dbReference type="EMBL" id="JBHTJO010000001">
    <property type="protein sequence ID" value="MFD0986354.1"/>
    <property type="molecule type" value="Genomic_DNA"/>
</dbReference>
<reference evidence="3" key="1">
    <citation type="journal article" date="2019" name="Int. J. Syst. Evol. Microbiol.">
        <title>The Global Catalogue of Microorganisms (GCM) 10K type strain sequencing project: providing services to taxonomists for standard genome sequencing and annotation.</title>
        <authorList>
            <consortium name="The Broad Institute Genomics Platform"/>
            <consortium name="The Broad Institute Genome Sequencing Center for Infectious Disease"/>
            <person name="Wu L."/>
            <person name="Ma J."/>
        </authorList>
    </citation>
    <scope>NUCLEOTIDE SEQUENCE [LARGE SCALE GENOMIC DNA]</scope>
    <source>
        <strain evidence="3">CCUG 61697</strain>
    </source>
</reference>
<organism evidence="2 3">
    <name type="scientific">Methyloligella solikamskensis</name>
    <dbReference type="NCBI Taxonomy" id="1177756"/>
    <lineage>
        <taxon>Bacteria</taxon>
        <taxon>Pseudomonadati</taxon>
        <taxon>Pseudomonadota</taxon>
        <taxon>Alphaproteobacteria</taxon>
        <taxon>Hyphomicrobiales</taxon>
        <taxon>Hyphomicrobiaceae</taxon>
        <taxon>Methyloligella</taxon>
    </lineage>
</organism>
<feature type="signal peptide" evidence="1">
    <location>
        <begin position="1"/>
        <end position="34"/>
    </location>
</feature>